<dbReference type="Proteomes" id="UP000310158">
    <property type="component" value="Unassembled WGS sequence"/>
</dbReference>
<dbReference type="GO" id="GO:0016491">
    <property type="term" value="F:oxidoreductase activity"/>
    <property type="evidence" value="ECO:0007669"/>
    <property type="project" value="UniProtKB-KW"/>
</dbReference>
<name>A0A4S4LTY5_9AGAM</name>
<keyword evidence="1" id="KW-0560">Oxidoreductase</keyword>
<proteinExistence type="predicted"/>
<keyword evidence="3" id="KW-1185">Reference proteome</keyword>
<dbReference type="PANTHER" id="PTHR47534:SF3">
    <property type="entry name" value="ALCOHOL DEHYDROGENASE-LIKE C-TERMINAL DOMAIN-CONTAINING PROTEIN"/>
    <property type="match status" value="1"/>
</dbReference>
<protein>
    <recommendedName>
        <fullName evidence="4">Ketoreductase (KR) domain-containing protein</fullName>
    </recommendedName>
</protein>
<evidence type="ECO:0000313" key="2">
    <source>
        <dbReference type="EMBL" id="THH15924.1"/>
    </source>
</evidence>
<comment type="caution">
    <text evidence="2">The sequence shown here is derived from an EMBL/GenBank/DDBJ whole genome shotgun (WGS) entry which is preliminary data.</text>
</comment>
<reference evidence="2 3" key="1">
    <citation type="submission" date="2019-02" db="EMBL/GenBank/DDBJ databases">
        <title>Genome sequencing of the rare red list fungi Bondarzewia mesenterica.</title>
        <authorList>
            <person name="Buettner E."/>
            <person name="Kellner H."/>
        </authorList>
    </citation>
    <scope>NUCLEOTIDE SEQUENCE [LARGE SCALE GENOMIC DNA]</scope>
    <source>
        <strain evidence="2 3">DSM 108281</strain>
    </source>
</reference>
<dbReference type="Pfam" id="PF00106">
    <property type="entry name" value="adh_short"/>
    <property type="match status" value="1"/>
</dbReference>
<dbReference type="InterPro" id="IPR036291">
    <property type="entry name" value="NAD(P)-bd_dom_sf"/>
</dbReference>
<dbReference type="SUPFAM" id="SSF51735">
    <property type="entry name" value="NAD(P)-binding Rossmann-fold domains"/>
    <property type="match status" value="1"/>
</dbReference>
<organism evidence="2 3">
    <name type="scientific">Bondarzewia mesenterica</name>
    <dbReference type="NCBI Taxonomy" id="1095465"/>
    <lineage>
        <taxon>Eukaryota</taxon>
        <taxon>Fungi</taxon>
        <taxon>Dikarya</taxon>
        <taxon>Basidiomycota</taxon>
        <taxon>Agaricomycotina</taxon>
        <taxon>Agaricomycetes</taxon>
        <taxon>Russulales</taxon>
        <taxon>Bondarzewiaceae</taxon>
        <taxon>Bondarzewia</taxon>
    </lineage>
</organism>
<dbReference type="EMBL" id="SGPL01000183">
    <property type="protein sequence ID" value="THH15924.1"/>
    <property type="molecule type" value="Genomic_DNA"/>
</dbReference>
<accession>A0A4S4LTY5</accession>
<dbReference type="InterPro" id="IPR052228">
    <property type="entry name" value="Sec_Metab_Biosynth_Oxidored"/>
</dbReference>
<gene>
    <name evidence="2" type="ORF">EW146_g4632</name>
</gene>
<evidence type="ECO:0008006" key="4">
    <source>
        <dbReference type="Google" id="ProtNLM"/>
    </source>
</evidence>
<sequence>MASLAASKNLASATKYMKPVAVFVGGTSGIGQGMAEAFNRHTKGNSRIVLVGRNRDAAESIISKMKSVADESSTGSYEFVPCDVSLISNVKRSAANIVANHPKINFLVISAGVLGAANTETEEGIDKTAALHYYGRWSFIHELLPALQSSRDANEDTKVMSVYSAGRGGDFDAAATYNDLMCEEYALRNPGIVFSHSSPGAVRTNLLKASDSMLLHAINIILPLLWPITVSQDECGEYLWSGLYRSVAGAGSGSIPGAYRIGSKGEDLGMKRYFGTPEKRKALWEHTAKVTNTIDA</sequence>
<dbReference type="PRINTS" id="PR00081">
    <property type="entry name" value="GDHRDH"/>
</dbReference>
<evidence type="ECO:0000313" key="3">
    <source>
        <dbReference type="Proteomes" id="UP000310158"/>
    </source>
</evidence>
<dbReference type="OrthoDB" id="2898509at2759"/>
<dbReference type="PANTHER" id="PTHR47534">
    <property type="entry name" value="YALI0E05731P"/>
    <property type="match status" value="1"/>
</dbReference>
<dbReference type="Gene3D" id="3.40.50.720">
    <property type="entry name" value="NAD(P)-binding Rossmann-like Domain"/>
    <property type="match status" value="1"/>
</dbReference>
<dbReference type="InterPro" id="IPR002347">
    <property type="entry name" value="SDR_fam"/>
</dbReference>
<evidence type="ECO:0000256" key="1">
    <source>
        <dbReference type="ARBA" id="ARBA00023002"/>
    </source>
</evidence>
<dbReference type="AlphaFoldDB" id="A0A4S4LTY5"/>